<evidence type="ECO:0000259" key="13">
    <source>
        <dbReference type="PROSITE" id="PS50860"/>
    </source>
</evidence>
<dbReference type="AlphaFoldDB" id="X1PSJ3"/>
<dbReference type="InterPro" id="IPR018162">
    <property type="entry name" value="Ala-tRNA-ligase_IIc_anticod-bd"/>
</dbReference>
<dbReference type="SUPFAM" id="SSF55186">
    <property type="entry name" value="ThrRS/AlaRS common domain"/>
    <property type="match status" value="1"/>
</dbReference>
<dbReference type="Pfam" id="PF07973">
    <property type="entry name" value="tRNA_SAD"/>
    <property type="match status" value="1"/>
</dbReference>
<keyword evidence="11" id="KW-0030">Aminoacyl-tRNA synthetase</keyword>
<dbReference type="Gene3D" id="3.30.54.20">
    <property type="match status" value="1"/>
</dbReference>
<gene>
    <name evidence="14" type="ORF">S12H4_07249</name>
</gene>
<dbReference type="InterPro" id="IPR018165">
    <property type="entry name" value="Ala-tRNA-synth_IIc_core"/>
</dbReference>
<dbReference type="GO" id="GO:0006419">
    <property type="term" value="P:alanyl-tRNA aminoacylation"/>
    <property type="evidence" value="ECO:0007669"/>
    <property type="project" value="InterPro"/>
</dbReference>
<dbReference type="InterPro" id="IPR018163">
    <property type="entry name" value="Thr/Ala-tRNA-synth_IIc_edit"/>
</dbReference>
<keyword evidence="9" id="KW-0694">RNA-binding</keyword>
<dbReference type="FunFam" id="3.30.980.10:FF:000004">
    <property type="entry name" value="Alanine--tRNA ligase, cytoplasmic"/>
    <property type="match status" value="1"/>
</dbReference>
<dbReference type="InterPro" id="IPR012947">
    <property type="entry name" value="tRNA_SAD"/>
</dbReference>
<dbReference type="PANTHER" id="PTHR11777:SF9">
    <property type="entry name" value="ALANINE--TRNA LIGASE, CYTOPLASMIC"/>
    <property type="match status" value="1"/>
</dbReference>
<dbReference type="GO" id="GO:0000049">
    <property type="term" value="F:tRNA binding"/>
    <property type="evidence" value="ECO:0007669"/>
    <property type="project" value="UniProtKB-KW"/>
</dbReference>
<keyword evidence="5" id="KW-0479">Metal-binding</keyword>
<dbReference type="InterPro" id="IPR050058">
    <property type="entry name" value="Ala-tRNA_ligase"/>
</dbReference>
<dbReference type="Gene3D" id="3.30.980.10">
    <property type="entry name" value="Threonyl-trna Synthetase, Chain A, domain 2"/>
    <property type="match status" value="1"/>
</dbReference>
<evidence type="ECO:0000256" key="8">
    <source>
        <dbReference type="ARBA" id="ARBA00022840"/>
    </source>
</evidence>
<protein>
    <recommendedName>
        <fullName evidence="2">alanine--tRNA ligase</fullName>
        <ecNumber evidence="2">6.1.1.7</ecNumber>
    </recommendedName>
</protein>
<dbReference type="Gene3D" id="2.40.30.130">
    <property type="match status" value="1"/>
</dbReference>
<keyword evidence="7" id="KW-0862">Zinc</keyword>
<feature type="coiled-coil region" evidence="12">
    <location>
        <begin position="367"/>
        <end position="394"/>
    </location>
</feature>
<sequence length="409" mass="45245">LLDGIMAEATSKGRNRISGKQAFKLYDTYGFPVELTTEIAAGHGFSVDLEGFEREMGKQRERAKAAWPKTGIKDVRIKVAPKVKLEVTPFVGYHSLEHKSVIISLLVDNESKETIQEGQEASLILEATPFYGEMGGQVGDTGEIHSSTGRFSVTNTVRVPPDIIVHQGYVAEGSLAVRDEVEAMVDRERRLDIARNHTATHLLQAALRQVLGEHVQQRGSLVAPDRFRFDFSHLTAVTREELQETQHIVNDKIRQNLAVFSEDIPYKKAIDEGVIALFDEKYGDVVRVVKIGEPVISAELCGGTHVASTGEIGFFQIVGESSIGAGLRRIEAVTGREAEVFIDKHFSSLEKIAEYLDTELDDVLDKASSLVTELDKERRRTQALERELAKKIAESLLGQVEVVKGVKVL</sequence>
<feature type="non-terminal residue" evidence="14">
    <location>
        <position position="1"/>
    </location>
</feature>
<keyword evidence="6" id="KW-0547">Nucleotide-binding</keyword>
<evidence type="ECO:0000256" key="2">
    <source>
        <dbReference type="ARBA" id="ARBA00013168"/>
    </source>
</evidence>
<dbReference type="SUPFAM" id="SSF50447">
    <property type="entry name" value="Translation proteins"/>
    <property type="match status" value="1"/>
</dbReference>
<dbReference type="EMBL" id="BARW01002651">
    <property type="protein sequence ID" value="GAI59232.1"/>
    <property type="molecule type" value="Genomic_DNA"/>
</dbReference>
<keyword evidence="12" id="KW-0175">Coiled coil</keyword>
<evidence type="ECO:0000256" key="4">
    <source>
        <dbReference type="ARBA" id="ARBA00022598"/>
    </source>
</evidence>
<evidence type="ECO:0000256" key="9">
    <source>
        <dbReference type="ARBA" id="ARBA00022884"/>
    </source>
</evidence>
<dbReference type="InterPro" id="IPR018164">
    <property type="entry name" value="Ala-tRNA-synth_IIc_N"/>
</dbReference>
<dbReference type="GO" id="GO:0046872">
    <property type="term" value="F:metal ion binding"/>
    <property type="evidence" value="ECO:0007669"/>
    <property type="project" value="UniProtKB-KW"/>
</dbReference>
<organism evidence="14">
    <name type="scientific">marine sediment metagenome</name>
    <dbReference type="NCBI Taxonomy" id="412755"/>
    <lineage>
        <taxon>unclassified sequences</taxon>
        <taxon>metagenomes</taxon>
        <taxon>ecological metagenomes</taxon>
    </lineage>
</organism>
<dbReference type="SMART" id="SM00863">
    <property type="entry name" value="tRNA_SAD"/>
    <property type="match status" value="1"/>
</dbReference>
<keyword evidence="8" id="KW-0067">ATP-binding</keyword>
<dbReference type="PROSITE" id="PS50860">
    <property type="entry name" value="AA_TRNA_LIGASE_II_ALA"/>
    <property type="match status" value="1"/>
</dbReference>
<dbReference type="Pfam" id="PF01411">
    <property type="entry name" value="tRNA-synt_2c"/>
    <property type="match status" value="1"/>
</dbReference>
<evidence type="ECO:0000256" key="5">
    <source>
        <dbReference type="ARBA" id="ARBA00022723"/>
    </source>
</evidence>
<evidence type="ECO:0000256" key="7">
    <source>
        <dbReference type="ARBA" id="ARBA00022833"/>
    </source>
</evidence>
<dbReference type="GO" id="GO:0005829">
    <property type="term" value="C:cytosol"/>
    <property type="evidence" value="ECO:0007669"/>
    <property type="project" value="TreeGrafter"/>
</dbReference>
<dbReference type="EC" id="6.1.1.7" evidence="2"/>
<dbReference type="PANTHER" id="PTHR11777">
    <property type="entry name" value="ALANYL-TRNA SYNTHETASE"/>
    <property type="match status" value="1"/>
</dbReference>
<evidence type="ECO:0000256" key="1">
    <source>
        <dbReference type="ARBA" id="ARBA00008226"/>
    </source>
</evidence>
<dbReference type="InterPro" id="IPR009000">
    <property type="entry name" value="Transl_B-barrel_sf"/>
</dbReference>
<evidence type="ECO:0000256" key="3">
    <source>
        <dbReference type="ARBA" id="ARBA00022555"/>
    </source>
</evidence>
<evidence type="ECO:0000256" key="11">
    <source>
        <dbReference type="ARBA" id="ARBA00023146"/>
    </source>
</evidence>
<comment type="caution">
    <text evidence="14">The sequence shown here is derived from an EMBL/GenBank/DDBJ whole genome shotgun (WGS) entry which is preliminary data.</text>
</comment>
<keyword evidence="4" id="KW-0436">Ligase</keyword>
<evidence type="ECO:0000256" key="6">
    <source>
        <dbReference type="ARBA" id="ARBA00022741"/>
    </source>
</evidence>
<evidence type="ECO:0000313" key="14">
    <source>
        <dbReference type="EMBL" id="GAI59232.1"/>
    </source>
</evidence>
<dbReference type="SUPFAM" id="SSF101353">
    <property type="entry name" value="Putative anticodon-binding domain of alanyl-tRNA synthetase (AlaRS)"/>
    <property type="match status" value="1"/>
</dbReference>
<keyword evidence="10" id="KW-0648">Protein biosynthesis</keyword>
<keyword evidence="3" id="KW-0820">tRNA-binding</keyword>
<dbReference type="GO" id="GO:0004813">
    <property type="term" value="F:alanine-tRNA ligase activity"/>
    <property type="evidence" value="ECO:0007669"/>
    <property type="project" value="UniProtKB-EC"/>
</dbReference>
<feature type="domain" description="Alanyl-transfer RNA synthetases family profile" evidence="13">
    <location>
        <begin position="1"/>
        <end position="344"/>
    </location>
</feature>
<feature type="non-terminal residue" evidence="14">
    <location>
        <position position="409"/>
    </location>
</feature>
<proteinExistence type="inferred from homology"/>
<dbReference type="GO" id="GO:0002161">
    <property type="term" value="F:aminoacyl-tRNA deacylase activity"/>
    <property type="evidence" value="ECO:0007669"/>
    <property type="project" value="TreeGrafter"/>
</dbReference>
<dbReference type="FunFam" id="2.40.30.130:FF:000001">
    <property type="entry name" value="Alanine--tRNA ligase"/>
    <property type="match status" value="1"/>
</dbReference>
<accession>X1PSJ3</accession>
<evidence type="ECO:0000256" key="10">
    <source>
        <dbReference type="ARBA" id="ARBA00022917"/>
    </source>
</evidence>
<comment type="similarity">
    <text evidence="1">Belongs to the class-II aminoacyl-tRNA synthetase family.</text>
</comment>
<dbReference type="GO" id="GO:0005524">
    <property type="term" value="F:ATP binding"/>
    <property type="evidence" value="ECO:0007669"/>
    <property type="project" value="UniProtKB-KW"/>
</dbReference>
<reference evidence="14" key="1">
    <citation type="journal article" date="2014" name="Front. Microbiol.">
        <title>High frequency of phylogenetically diverse reductive dehalogenase-homologous genes in deep subseafloor sedimentary metagenomes.</title>
        <authorList>
            <person name="Kawai M."/>
            <person name="Futagami T."/>
            <person name="Toyoda A."/>
            <person name="Takaki Y."/>
            <person name="Nishi S."/>
            <person name="Hori S."/>
            <person name="Arai W."/>
            <person name="Tsubouchi T."/>
            <person name="Morono Y."/>
            <person name="Uchiyama I."/>
            <person name="Ito T."/>
            <person name="Fujiyama A."/>
            <person name="Inagaki F."/>
            <person name="Takami H."/>
        </authorList>
    </citation>
    <scope>NUCLEOTIDE SEQUENCE</scope>
    <source>
        <strain evidence="14">Expedition CK06-06</strain>
    </source>
</reference>
<evidence type="ECO:0000256" key="12">
    <source>
        <dbReference type="SAM" id="Coils"/>
    </source>
</evidence>
<name>X1PSJ3_9ZZZZ</name>